<keyword evidence="6" id="KW-0862">Zinc</keyword>
<dbReference type="eggNOG" id="KOG0692">
    <property type="taxonomic scope" value="Eukaryota"/>
</dbReference>
<dbReference type="KEGG" id="mbr:MONBRDRAFT_30054"/>
<dbReference type="Gene3D" id="1.20.1090.10">
    <property type="entry name" value="Dehydroquinate synthase-like - alpha domain"/>
    <property type="match status" value="1"/>
</dbReference>
<dbReference type="InterPro" id="IPR030960">
    <property type="entry name" value="DHQS/DOIS_N"/>
</dbReference>
<comment type="cofactor">
    <cofactor evidence="3">
        <name>Zn(2+)</name>
        <dbReference type="ChEBI" id="CHEBI:29105"/>
    </cofactor>
</comment>
<keyword evidence="4" id="KW-0479">Metal-binding</keyword>
<accession>A9VCW2</accession>
<feature type="compositionally biased region" description="Polar residues" evidence="9">
    <location>
        <begin position="1"/>
        <end position="13"/>
    </location>
</feature>
<evidence type="ECO:0000256" key="1">
    <source>
        <dbReference type="ARBA" id="ARBA00001911"/>
    </source>
</evidence>
<evidence type="ECO:0000313" key="12">
    <source>
        <dbReference type="EMBL" id="EDQ84638.1"/>
    </source>
</evidence>
<feature type="compositionally biased region" description="Basic and acidic residues" evidence="9">
    <location>
        <begin position="19"/>
        <end position="29"/>
    </location>
</feature>
<dbReference type="SUPFAM" id="SSF56796">
    <property type="entry name" value="Dehydroquinate synthase-like"/>
    <property type="match status" value="1"/>
</dbReference>
<dbReference type="GO" id="GO:0046872">
    <property type="term" value="F:metal ion binding"/>
    <property type="evidence" value="ECO:0007669"/>
    <property type="project" value="UniProtKB-KW"/>
</dbReference>
<evidence type="ECO:0000256" key="7">
    <source>
        <dbReference type="ARBA" id="ARBA00023027"/>
    </source>
</evidence>
<feature type="region of interest" description="Disordered" evidence="9">
    <location>
        <begin position="1"/>
        <end position="52"/>
    </location>
</feature>
<dbReference type="Pfam" id="PF01761">
    <property type="entry name" value="DHQ_synthase"/>
    <property type="match status" value="1"/>
</dbReference>
<keyword evidence="5" id="KW-0547">Nucleotide-binding</keyword>
<comment type="cofactor">
    <cofactor evidence="2">
        <name>Co(2+)</name>
        <dbReference type="ChEBI" id="CHEBI:48828"/>
    </cofactor>
</comment>
<comment type="cofactor">
    <cofactor evidence="1">
        <name>NAD(+)</name>
        <dbReference type="ChEBI" id="CHEBI:57540"/>
    </cofactor>
</comment>
<feature type="domain" description="3-dehydroquinate synthase C-terminal" evidence="11">
    <location>
        <begin position="260"/>
        <end position="410"/>
    </location>
</feature>
<evidence type="ECO:0000259" key="10">
    <source>
        <dbReference type="Pfam" id="PF01761"/>
    </source>
</evidence>
<dbReference type="FunFam" id="3.40.50.1970:FF:000007">
    <property type="entry name" value="Pentafunctional AROM polypeptide"/>
    <property type="match status" value="1"/>
</dbReference>
<proteinExistence type="predicted"/>
<dbReference type="AlphaFoldDB" id="A9VCW2"/>
<protein>
    <recommendedName>
        <fullName evidence="14">3-dehydroquinate synthase domain-containing protein</fullName>
    </recommendedName>
</protein>
<dbReference type="InParanoid" id="A9VCW2"/>
<sequence length="458" mass="50802">MMQQEEATANSKMQLMAQEARDQEEEKFTKSLNGSEVSSNSSSNSLELPSGVVSKPYGMEGVERYDNAFHRVKLMQSEIIVERGITRRLAEVGKQILPETCHESNNYLLTDSMVDNLYGDRVLEGLREAGLKIFKIVVPADELDETGEPSCERHKTLDVFSRCVDQILERGIDKKTAIISLGGGVVNNIAGFISATLYRGITLVHFSTTTMGQVDAAIDFKQAVNHHMGKNLLGAYHPASRIILDPEVLVSQSKRHILNGLAESIKHAFTQSEELINYIVDNRAMLDDKEQAVDYLEQIIRLTIAHKVPTLSGDTENNYNEYCPQYGHCPGHAVEFLSLHTEGSKAALLHGEGVTIGMCLSAEVARLKGICDDVCVERHYEVCQAMGLPVYIPDDMSVEAILNKMCYDKHYVKQPTMGLTTKVGEMYGIDGDYGHSIDLETLKKAIAININRRDAQSS</sequence>
<keyword evidence="7" id="KW-0520">NAD</keyword>
<evidence type="ECO:0000256" key="4">
    <source>
        <dbReference type="ARBA" id="ARBA00022723"/>
    </source>
</evidence>
<feature type="compositionally biased region" description="Low complexity" evidence="9">
    <location>
        <begin position="31"/>
        <end position="52"/>
    </location>
</feature>
<dbReference type="Gene3D" id="3.40.50.1970">
    <property type="match status" value="1"/>
</dbReference>
<evidence type="ECO:0000256" key="8">
    <source>
        <dbReference type="ARBA" id="ARBA00023239"/>
    </source>
</evidence>
<name>A9VCW2_MONBE</name>
<dbReference type="Proteomes" id="UP000001357">
    <property type="component" value="Unassembled WGS sequence"/>
</dbReference>
<dbReference type="InterPro" id="IPR050071">
    <property type="entry name" value="Dehydroquinate_synthase"/>
</dbReference>
<keyword evidence="8" id="KW-0456">Lyase</keyword>
<dbReference type="STRING" id="81824.A9VCW2"/>
<dbReference type="EMBL" id="CH991583">
    <property type="protein sequence ID" value="EDQ84638.1"/>
    <property type="molecule type" value="Genomic_DNA"/>
</dbReference>
<evidence type="ECO:0000259" key="11">
    <source>
        <dbReference type="Pfam" id="PF24621"/>
    </source>
</evidence>
<dbReference type="OMA" id="TIAHKVP"/>
<evidence type="ECO:0000256" key="6">
    <source>
        <dbReference type="ARBA" id="ARBA00022833"/>
    </source>
</evidence>
<gene>
    <name evidence="12" type="ORF">MONBRDRAFT_30054</name>
</gene>
<evidence type="ECO:0000256" key="9">
    <source>
        <dbReference type="SAM" id="MobiDB-lite"/>
    </source>
</evidence>
<dbReference type="PANTHER" id="PTHR43622:SF1">
    <property type="entry name" value="3-DEHYDROQUINATE SYNTHASE"/>
    <property type="match status" value="1"/>
</dbReference>
<feature type="domain" description="3-dehydroquinate synthase N-terminal" evidence="10">
    <location>
        <begin position="150"/>
        <end position="257"/>
    </location>
</feature>
<evidence type="ECO:0000256" key="2">
    <source>
        <dbReference type="ARBA" id="ARBA00001941"/>
    </source>
</evidence>
<dbReference type="PANTHER" id="PTHR43622">
    <property type="entry name" value="3-DEHYDROQUINATE SYNTHASE"/>
    <property type="match status" value="1"/>
</dbReference>
<dbReference type="GO" id="GO:0016829">
    <property type="term" value="F:lyase activity"/>
    <property type="evidence" value="ECO:0007669"/>
    <property type="project" value="UniProtKB-KW"/>
</dbReference>
<evidence type="ECO:0000313" key="13">
    <source>
        <dbReference type="Proteomes" id="UP000001357"/>
    </source>
</evidence>
<dbReference type="CDD" id="cd08197">
    <property type="entry name" value="DOIS"/>
    <property type="match status" value="1"/>
</dbReference>
<keyword evidence="13" id="KW-1185">Reference proteome</keyword>
<evidence type="ECO:0000256" key="3">
    <source>
        <dbReference type="ARBA" id="ARBA00001947"/>
    </source>
</evidence>
<evidence type="ECO:0008006" key="14">
    <source>
        <dbReference type="Google" id="ProtNLM"/>
    </source>
</evidence>
<dbReference type="InterPro" id="IPR056179">
    <property type="entry name" value="DHQS_C"/>
</dbReference>
<organism evidence="12 13">
    <name type="scientific">Monosiga brevicollis</name>
    <name type="common">Choanoflagellate</name>
    <dbReference type="NCBI Taxonomy" id="81824"/>
    <lineage>
        <taxon>Eukaryota</taxon>
        <taxon>Choanoflagellata</taxon>
        <taxon>Craspedida</taxon>
        <taxon>Salpingoecidae</taxon>
        <taxon>Monosiga</taxon>
    </lineage>
</organism>
<dbReference type="Pfam" id="PF24621">
    <property type="entry name" value="DHQS_C"/>
    <property type="match status" value="1"/>
</dbReference>
<dbReference type="GeneID" id="5895812"/>
<reference evidence="12 13" key="1">
    <citation type="journal article" date="2008" name="Nature">
        <title>The genome of the choanoflagellate Monosiga brevicollis and the origin of metazoans.</title>
        <authorList>
            <consortium name="JGI Sequencing"/>
            <person name="King N."/>
            <person name="Westbrook M.J."/>
            <person name="Young S.L."/>
            <person name="Kuo A."/>
            <person name="Abedin M."/>
            <person name="Chapman J."/>
            <person name="Fairclough S."/>
            <person name="Hellsten U."/>
            <person name="Isogai Y."/>
            <person name="Letunic I."/>
            <person name="Marr M."/>
            <person name="Pincus D."/>
            <person name="Putnam N."/>
            <person name="Rokas A."/>
            <person name="Wright K.J."/>
            <person name="Zuzow R."/>
            <person name="Dirks W."/>
            <person name="Good M."/>
            <person name="Goodstein D."/>
            <person name="Lemons D."/>
            <person name="Li W."/>
            <person name="Lyons J.B."/>
            <person name="Morris A."/>
            <person name="Nichols S."/>
            <person name="Richter D.J."/>
            <person name="Salamov A."/>
            <person name="Bork P."/>
            <person name="Lim W.A."/>
            <person name="Manning G."/>
            <person name="Miller W.T."/>
            <person name="McGinnis W."/>
            <person name="Shapiro H."/>
            <person name="Tjian R."/>
            <person name="Grigoriev I.V."/>
            <person name="Rokhsar D."/>
        </authorList>
    </citation>
    <scope>NUCLEOTIDE SEQUENCE [LARGE SCALE GENOMIC DNA]</scope>
    <source>
        <strain evidence="13">MX1 / ATCC 50154</strain>
    </source>
</reference>
<evidence type="ECO:0000256" key="5">
    <source>
        <dbReference type="ARBA" id="ARBA00022741"/>
    </source>
</evidence>
<dbReference type="GO" id="GO:0000166">
    <property type="term" value="F:nucleotide binding"/>
    <property type="evidence" value="ECO:0007669"/>
    <property type="project" value="UniProtKB-KW"/>
</dbReference>
<dbReference type="RefSeq" id="XP_001750542.1">
    <property type="nucleotide sequence ID" value="XM_001750490.1"/>
</dbReference>